<dbReference type="SUPFAM" id="SSF58104">
    <property type="entry name" value="Methyl-accepting chemotaxis protein (MCP) signaling domain"/>
    <property type="match status" value="1"/>
</dbReference>
<comment type="subcellular location">
    <subcellularLocation>
        <location evidence="1">Cell membrane</location>
        <topology evidence="1">Multi-pass membrane protein</topology>
    </subcellularLocation>
</comment>
<evidence type="ECO:0000256" key="3">
    <source>
        <dbReference type="ARBA" id="ARBA00022481"/>
    </source>
</evidence>
<evidence type="ECO:0000256" key="12">
    <source>
        <dbReference type="SAM" id="Phobius"/>
    </source>
</evidence>
<dbReference type="InterPro" id="IPR024478">
    <property type="entry name" value="HlyB_4HB_MCP"/>
</dbReference>
<evidence type="ECO:0000259" key="14">
    <source>
        <dbReference type="PROSITE" id="PS50885"/>
    </source>
</evidence>
<dbReference type="PANTHER" id="PTHR32089:SF120">
    <property type="entry name" value="METHYL-ACCEPTING CHEMOTAXIS PROTEIN TLPQ"/>
    <property type="match status" value="1"/>
</dbReference>
<dbReference type="PATRIC" id="fig|200452.3.peg.3315"/>
<dbReference type="Gene3D" id="6.10.340.10">
    <property type="match status" value="1"/>
</dbReference>
<dbReference type="GO" id="GO:0007165">
    <property type="term" value="P:signal transduction"/>
    <property type="evidence" value="ECO:0007669"/>
    <property type="project" value="UniProtKB-KW"/>
</dbReference>
<dbReference type="InterPro" id="IPR003660">
    <property type="entry name" value="HAMP_dom"/>
</dbReference>
<feature type="transmembrane region" description="Helical" evidence="12">
    <location>
        <begin position="67"/>
        <end position="88"/>
    </location>
</feature>
<dbReference type="FunFam" id="1.10.287.950:FF:000001">
    <property type="entry name" value="Methyl-accepting chemotaxis sensory transducer"/>
    <property type="match status" value="1"/>
</dbReference>
<dbReference type="GO" id="GO:0004888">
    <property type="term" value="F:transmembrane signaling receptor activity"/>
    <property type="evidence" value="ECO:0007669"/>
    <property type="project" value="InterPro"/>
</dbReference>
<keyword evidence="11" id="KW-0175">Coiled coil</keyword>
<keyword evidence="4" id="KW-0145">Chemotaxis</keyword>
<evidence type="ECO:0000256" key="5">
    <source>
        <dbReference type="ARBA" id="ARBA00022692"/>
    </source>
</evidence>
<dbReference type="CDD" id="cd06225">
    <property type="entry name" value="HAMP"/>
    <property type="match status" value="1"/>
</dbReference>
<gene>
    <name evidence="15" type="ORF">ALO92_100153</name>
</gene>
<evidence type="ECO:0000256" key="6">
    <source>
        <dbReference type="ARBA" id="ARBA00022989"/>
    </source>
</evidence>
<dbReference type="Pfam" id="PF00672">
    <property type="entry name" value="HAMP"/>
    <property type="match status" value="1"/>
</dbReference>
<dbReference type="GO" id="GO:0005886">
    <property type="term" value="C:plasma membrane"/>
    <property type="evidence" value="ECO:0007669"/>
    <property type="project" value="UniProtKB-SubCell"/>
</dbReference>
<evidence type="ECO:0000313" key="15">
    <source>
        <dbReference type="EMBL" id="KPW86920.1"/>
    </source>
</evidence>
<evidence type="ECO:0000256" key="4">
    <source>
        <dbReference type="ARBA" id="ARBA00022500"/>
    </source>
</evidence>
<dbReference type="CDD" id="cd11386">
    <property type="entry name" value="MCP_signal"/>
    <property type="match status" value="1"/>
</dbReference>
<keyword evidence="6 12" id="KW-1133">Transmembrane helix</keyword>
<dbReference type="EMBL" id="LJQB01000020">
    <property type="protein sequence ID" value="KPW86920.1"/>
    <property type="molecule type" value="Genomic_DNA"/>
</dbReference>
<dbReference type="PRINTS" id="PR00260">
    <property type="entry name" value="CHEMTRNSDUCR"/>
</dbReference>
<evidence type="ECO:0000256" key="8">
    <source>
        <dbReference type="ARBA" id="ARBA00023224"/>
    </source>
</evidence>
<evidence type="ECO:0000256" key="10">
    <source>
        <dbReference type="PROSITE-ProRule" id="PRU00284"/>
    </source>
</evidence>
<evidence type="ECO:0000259" key="13">
    <source>
        <dbReference type="PROSITE" id="PS50111"/>
    </source>
</evidence>
<dbReference type="Pfam" id="PF00015">
    <property type="entry name" value="MCPsignal"/>
    <property type="match status" value="1"/>
</dbReference>
<dbReference type="SMART" id="SM00304">
    <property type="entry name" value="HAMP"/>
    <property type="match status" value="2"/>
</dbReference>
<feature type="domain" description="HAMP" evidence="14">
    <location>
        <begin position="268"/>
        <end position="320"/>
    </location>
</feature>
<accession>A0A0P9MSD0</accession>
<feature type="transmembrane region" description="Helical" evidence="12">
    <location>
        <begin position="245"/>
        <end position="266"/>
    </location>
</feature>
<sequence length="597" mass="64104">MGTFSGHTAALQQIMARSHYEITFMTILLKLSRFQQKNSHWKESICLPPVLPLEATMNLRSLSISRRASLCFGVITLLLIGLGAFSYVQIGHLRVAEQNIEENSLPSIQVVDDIQIALLHARLESIRMLASNDPTVHATAEAKVREAIESLRANSDFYQKHLLSGEADRAQFEEANNKMGVYIDGLKQVVALDSADHDRAVSLANGEQAQKAAAYQEKLTVLRGHNAEEAVVSGKDATTVYDHSVNVLMIVLIAAFLLTVVLAIALTRSIVDPISVSLKLAEDIAAGDLTRQLSVSGSDEASRLMTALNTMSGNLRTTIHEISGASAQLSTAAVEMTSITESADRTLQQQNSEIEQAATAVNEMSAAVEEVARNATSTSQAAQQSSLSADLGNQRVNQTLTAMQNLTGLVEGSSAQVTALAGQAQDISKVLGVIRGIAEQTNLLALNAAIEAARAGEQGRGFAVVADEVRALAHRTQTSTQEVEQMISAIQAGSSATVESMQKSTEEVHNTRKTAEDAGHSLRQITDSVLEINNRNLQIAAASEQQAHVARDVDRSLVSIRDLAVQSSEGTRQTLIASTELSQLAVNLNDLVLRFKT</sequence>
<keyword evidence="8 10" id="KW-0807">Transducer</keyword>
<proteinExistence type="inferred from homology"/>
<dbReference type="SMART" id="SM00283">
    <property type="entry name" value="MA"/>
    <property type="match status" value="1"/>
</dbReference>
<comment type="similarity">
    <text evidence="9">Belongs to the methyl-accepting chemotaxis (MCP) protein family.</text>
</comment>
<keyword evidence="5 12" id="KW-0812">Transmembrane</keyword>
<keyword evidence="7 12" id="KW-0472">Membrane</keyword>
<evidence type="ECO:0000256" key="7">
    <source>
        <dbReference type="ARBA" id="ARBA00023136"/>
    </source>
</evidence>
<evidence type="ECO:0000256" key="9">
    <source>
        <dbReference type="ARBA" id="ARBA00029447"/>
    </source>
</evidence>
<dbReference type="Pfam" id="PF12729">
    <property type="entry name" value="4HB_MCP_1"/>
    <property type="match status" value="1"/>
</dbReference>
<organism evidence="15 16">
    <name type="scientific">Pseudomonas congelans</name>
    <dbReference type="NCBI Taxonomy" id="200452"/>
    <lineage>
        <taxon>Bacteria</taxon>
        <taxon>Pseudomonadati</taxon>
        <taxon>Pseudomonadota</taxon>
        <taxon>Gammaproteobacteria</taxon>
        <taxon>Pseudomonadales</taxon>
        <taxon>Pseudomonadaceae</taxon>
        <taxon>Pseudomonas</taxon>
    </lineage>
</organism>
<evidence type="ECO:0000256" key="11">
    <source>
        <dbReference type="SAM" id="Coils"/>
    </source>
</evidence>
<name>A0A0P9MSD0_9PSED</name>
<keyword evidence="3" id="KW-0488">Methylation</keyword>
<dbReference type="Gene3D" id="1.10.287.950">
    <property type="entry name" value="Methyl-accepting chemotaxis protein"/>
    <property type="match status" value="1"/>
</dbReference>
<dbReference type="PROSITE" id="PS50111">
    <property type="entry name" value="CHEMOTAXIS_TRANSDUC_2"/>
    <property type="match status" value="1"/>
</dbReference>
<dbReference type="InterPro" id="IPR004090">
    <property type="entry name" value="Chemotax_Me-accpt_rcpt"/>
</dbReference>
<evidence type="ECO:0000256" key="1">
    <source>
        <dbReference type="ARBA" id="ARBA00004651"/>
    </source>
</evidence>
<keyword evidence="15" id="KW-0418">Kinase</keyword>
<reference evidence="15 16" key="1">
    <citation type="submission" date="2015-09" db="EMBL/GenBank/DDBJ databases">
        <title>Genome announcement of multiple Pseudomonas syringae strains.</title>
        <authorList>
            <person name="Thakur S."/>
            <person name="Wang P.W."/>
            <person name="Gong Y."/>
            <person name="Weir B.S."/>
            <person name="Guttman D.S."/>
        </authorList>
    </citation>
    <scope>NUCLEOTIDE SEQUENCE [LARGE SCALE GENOMIC DNA]</scope>
    <source>
        <strain evidence="15 16">ICMP19117</strain>
    </source>
</reference>
<dbReference type="GO" id="GO:0006935">
    <property type="term" value="P:chemotaxis"/>
    <property type="evidence" value="ECO:0007669"/>
    <property type="project" value="UniProtKB-KW"/>
</dbReference>
<keyword evidence="15" id="KW-0808">Transferase</keyword>
<evidence type="ECO:0000256" key="2">
    <source>
        <dbReference type="ARBA" id="ARBA00022475"/>
    </source>
</evidence>
<dbReference type="Proteomes" id="UP000050411">
    <property type="component" value="Unassembled WGS sequence"/>
</dbReference>
<dbReference type="PROSITE" id="PS50885">
    <property type="entry name" value="HAMP"/>
    <property type="match status" value="1"/>
</dbReference>
<dbReference type="AlphaFoldDB" id="A0A0P9MSD0"/>
<keyword evidence="2" id="KW-1003">Cell membrane</keyword>
<feature type="domain" description="Methyl-accepting transducer" evidence="13">
    <location>
        <begin position="325"/>
        <end position="561"/>
    </location>
</feature>
<feature type="coiled-coil region" evidence="11">
    <location>
        <begin position="347"/>
        <end position="374"/>
    </location>
</feature>
<dbReference type="GO" id="GO:0016301">
    <property type="term" value="F:kinase activity"/>
    <property type="evidence" value="ECO:0007669"/>
    <property type="project" value="UniProtKB-KW"/>
</dbReference>
<dbReference type="PANTHER" id="PTHR32089">
    <property type="entry name" value="METHYL-ACCEPTING CHEMOTAXIS PROTEIN MCPB"/>
    <property type="match status" value="1"/>
</dbReference>
<protein>
    <submittedName>
        <fullName evidence="15">Histidine kinase, HAMP region: chemotaxis sensory transducer</fullName>
    </submittedName>
</protein>
<comment type="caution">
    <text evidence="15">The sequence shown here is derived from an EMBL/GenBank/DDBJ whole genome shotgun (WGS) entry which is preliminary data.</text>
</comment>
<evidence type="ECO:0000313" key="16">
    <source>
        <dbReference type="Proteomes" id="UP000050411"/>
    </source>
</evidence>
<dbReference type="InterPro" id="IPR004089">
    <property type="entry name" value="MCPsignal_dom"/>
</dbReference>